<dbReference type="PANTHER" id="PTHR24422:SF19">
    <property type="entry name" value="CHEMOTAXIS PROTEIN METHYLTRANSFERASE"/>
    <property type="match status" value="1"/>
</dbReference>
<proteinExistence type="predicted"/>
<evidence type="ECO:0000256" key="1">
    <source>
        <dbReference type="ARBA" id="ARBA00022603"/>
    </source>
</evidence>
<dbReference type="InterPro" id="IPR000780">
    <property type="entry name" value="CheR_MeTrfase"/>
</dbReference>
<protein>
    <submittedName>
        <fullName evidence="5">Chemotaxis protein methyltransferase CheR</fullName>
    </submittedName>
</protein>
<dbReference type="Proteomes" id="UP000199584">
    <property type="component" value="Unassembled WGS sequence"/>
</dbReference>
<dbReference type="SMART" id="SM00138">
    <property type="entry name" value="MeTrc"/>
    <property type="match status" value="1"/>
</dbReference>
<keyword evidence="2 5" id="KW-0808">Transferase</keyword>
<reference evidence="6" key="1">
    <citation type="submission" date="2016-10" db="EMBL/GenBank/DDBJ databases">
        <authorList>
            <person name="Varghese N."/>
            <person name="Submissions S."/>
        </authorList>
    </citation>
    <scope>NUCLEOTIDE SEQUENCE [LARGE SCALE GENOMIC DNA]</scope>
    <source>
        <strain evidence="6">DSM 3669</strain>
    </source>
</reference>
<organism evidence="5 6">
    <name type="scientific">Desulfoscipio geothermicus DSM 3669</name>
    <dbReference type="NCBI Taxonomy" id="1121426"/>
    <lineage>
        <taxon>Bacteria</taxon>
        <taxon>Bacillati</taxon>
        <taxon>Bacillota</taxon>
        <taxon>Clostridia</taxon>
        <taxon>Eubacteriales</taxon>
        <taxon>Desulfallaceae</taxon>
        <taxon>Desulfoscipio</taxon>
    </lineage>
</organism>
<evidence type="ECO:0000313" key="5">
    <source>
        <dbReference type="EMBL" id="SFQ97151.1"/>
    </source>
</evidence>
<evidence type="ECO:0000256" key="3">
    <source>
        <dbReference type="ARBA" id="ARBA00022691"/>
    </source>
</evidence>
<dbReference type="STRING" id="39060.SAMN05660706_102128"/>
<dbReference type="PANTHER" id="PTHR24422">
    <property type="entry name" value="CHEMOTAXIS PROTEIN METHYLTRANSFERASE"/>
    <property type="match status" value="1"/>
</dbReference>
<dbReference type="InterPro" id="IPR022641">
    <property type="entry name" value="CheR_N"/>
</dbReference>
<evidence type="ECO:0000256" key="2">
    <source>
        <dbReference type="ARBA" id="ARBA00022679"/>
    </source>
</evidence>
<evidence type="ECO:0000259" key="4">
    <source>
        <dbReference type="PROSITE" id="PS50123"/>
    </source>
</evidence>
<keyword evidence="6" id="KW-1185">Reference proteome</keyword>
<dbReference type="SUPFAM" id="SSF53335">
    <property type="entry name" value="S-adenosyl-L-methionine-dependent methyltransferases"/>
    <property type="match status" value="1"/>
</dbReference>
<dbReference type="OrthoDB" id="9816309at2"/>
<dbReference type="GO" id="GO:0008757">
    <property type="term" value="F:S-adenosylmethionine-dependent methyltransferase activity"/>
    <property type="evidence" value="ECO:0007669"/>
    <property type="project" value="InterPro"/>
</dbReference>
<name>A0A1I6CVN5_9FIRM</name>
<dbReference type="RefSeq" id="WP_092481796.1">
    <property type="nucleotide sequence ID" value="NZ_FOYM01000002.1"/>
</dbReference>
<dbReference type="PROSITE" id="PS50123">
    <property type="entry name" value="CHER"/>
    <property type="match status" value="1"/>
</dbReference>
<dbReference type="GO" id="GO:0032259">
    <property type="term" value="P:methylation"/>
    <property type="evidence" value="ECO:0007669"/>
    <property type="project" value="UniProtKB-KW"/>
</dbReference>
<feature type="domain" description="CheR-type methyltransferase" evidence="4">
    <location>
        <begin position="1"/>
        <end position="256"/>
    </location>
</feature>
<dbReference type="SUPFAM" id="SSF47757">
    <property type="entry name" value="Chemotaxis receptor methyltransferase CheR, N-terminal domain"/>
    <property type="match status" value="1"/>
</dbReference>
<dbReference type="InterPro" id="IPR050903">
    <property type="entry name" value="Bact_Chemotaxis_MeTrfase"/>
</dbReference>
<accession>A0A1I6CVN5</accession>
<keyword evidence="1 5" id="KW-0489">Methyltransferase</keyword>
<gene>
    <name evidence="5" type="ORF">SAMN05660706_102128</name>
</gene>
<dbReference type="PRINTS" id="PR00996">
    <property type="entry name" value="CHERMTFRASE"/>
</dbReference>
<dbReference type="Pfam" id="PF01739">
    <property type="entry name" value="CheR"/>
    <property type="match status" value="1"/>
</dbReference>
<dbReference type="AlphaFoldDB" id="A0A1I6CVN5"/>
<dbReference type="InterPro" id="IPR029063">
    <property type="entry name" value="SAM-dependent_MTases_sf"/>
</dbReference>
<dbReference type="InterPro" id="IPR022642">
    <property type="entry name" value="CheR_C"/>
</dbReference>
<keyword evidence="3" id="KW-0949">S-adenosyl-L-methionine</keyword>
<dbReference type="Gene3D" id="3.40.50.150">
    <property type="entry name" value="Vaccinia Virus protein VP39"/>
    <property type="match status" value="1"/>
</dbReference>
<dbReference type="Pfam" id="PF03705">
    <property type="entry name" value="CheR_N"/>
    <property type="match status" value="1"/>
</dbReference>
<sequence>MDFNAFKNGVMAFFHLDLHSYKEKQLRRRLDSYLTKLKLGSYRELYNRLVENRDCYEKFLDYLTINVSEFFRDPQRFKELQNIYIPELFKTRNRVKIWSAACSNGSEPYSIAIITEELGLAARSNIEATDIDRQILKKAMAGSYGQESIKNVSPERLDRFFTRQGNVYILKNIIKNKVVFRYHNLLANDYRKGYDLIVCRNVTIYFTREAQDEIYKKFSHSLNAGGILFIGGSEMIFNYKEFGFQKLSPCFYKKVN</sequence>
<dbReference type="EMBL" id="FOYM01000002">
    <property type="protein sequence ID" value="SFQ97151.1"/>
    <property type="molecule type" value="Genomic_DNA"/>
</dbReference>
<evidence type="ECO:0000313" key="6">
    <source>
        <dbReference type="Proteomes" id="UP000199584"/>
    </source>
</evidence>